<dbReference type="GO" id="GO:0004674">
    <property type="term" value="F:protein serine/threonine kinase activity"/>
    <property type="evidence" value="ECO:0007669"/>
    <property type="project" value="UniProtKB-KW"/>
</dbReference>
<dbReference type="PANTHER" id="PTHR35526">
    <property type="entry name" value="ANTI-SIGMA-F FACTOR RSBW-RELATED"/>
    <property type="match status" value="1"/>
</dbReference>
<dbReference type="InterPro" id="IPR003594">
    <property type="entry name" value="HATPase_dom"/>
</dbReference>
<keyword evidence="4" id="KW-0067">ATP-binding</keyword>
<feature type="domain" description="Histidine kinase/HSP90-like ATPase" evidence="3">
    <location>
        <begin position="47"/>
        <end position="161"/>
    </location>
</feature>
<keyword evidence="1" id="KW-0418">Kinase</keyword>
<dbReference type="InterPro" id="IPR050267">
    <property type="entry name" value="Anti-sigma-factor_SerPK"/>
</dbReference>
<keyword evidence="1" id="KW-0723">Serine/threonine-protein kinase</keyword>
<evidence type="ECO:0000259" key="3">
    <source>
        <dbReference type="Pfam" id="PF13581"/>
    </source>
</evidence>
<sequence>MARHDDGTTGTTGPRQTHSDPGGWCTLVSAGERVPLPDAVTPLELDFAAEAVHLATVRHTLQEWLGECGMAAAPAYDVLLAVGEACTNAVEHGHHGDGGVVRLRASIEGDELRVTIADSGRWKQPDPQADPLRGRGMPLIRALIPDVTVTTGDSGTVVDLRTHFSE</sequence>
<dbReference type="CDD" id="cd16936">
    <property type="entry name" value="HATPase_RsbW-like"/>
    <property type="match status" value="1"/>
</dbReference>
<dbReference type="EMBL" id="JAAXOS010000001">
    <property type="protein sequence ID" value="NKY24923.1"/>
    <property type="molecule type" value="Genomic_DNA"/>
</dbReference>
<dbReference type="Gene3D" id="3.30.565.10">
    <property type="entry name" value="Histidine kinase-like ATPase, C-terminal domain"/>
    <property type="match status" value="1"/>
</dbReference>
<evidence type="ECO:0000313" key="4">
    <source>
        <dbReference type="EMBL" id="NKY24923.1"/>
    </source>
</evidence>
<dbReference type="InterPro" id="IPR036890">
    <property type="entry name" value="HATPase_C_sf"/>
</dbReference>
<organism evidence="4 5">
    <name type="scientific">Nocardia gamkensis</name>
    <dbReference type="NCBI Taxonomy" id="352869"/>
    <lineage>
        <taxon>Bacteria</taxon>
        <taxon>Bacillati</taxon>
        <taxon>Actinomycetota</taxon>
        <taxon>Actinomycetes</taxon>
        <taxon>Mycobacteriales</taxon>
        <taxon>Nocardiaceae</taxon>
        <taxon>Nocardia</taxon>
    </lineage>
</organism>
<evidence type="ECO:0000256" key="2">
    <source>
        <dbReference type="SAM" id="MobiDB-lite"/>
    </source>
</evidence>
<proteinExistence type="predicted"/>
<dbReference type="Pfam" id="PF13581">
    <property type="entry name" value="HATPase_c_2"/>
    <property type="match status" value="1"/>
</dbReference>
<dbReference type="AlphaFoldDB" id="A0A7X6R163"/>
<dbReference type="GO" id="GO:0005524">
    <property type="term" value="F:ATP binding"/>
    <property type="evidence" value="ECO:0007669"/>
    <property type="project" value="UniProtKB-KW"/>
</dbReference>
<dbReference type="PANTHER" id="PTHR35526:SF3">
    <property type="entry name" value="ANTI-SIGMA-F FACTOR RSBW"/>
    <property type="match status" value="1"/>
</dbReference>
<keyword evidence="1" id="KW-0808">Transferase</keyword>
<dbReference type="Proteomes" id="UP000540698">
    <property type="component" value="Unassembled WGS sequence"/>
</dbReference>
<feature type="region of interest" description="Disordered" evidence="2">
    <location>
        <begin position="1"/>
        <end position="24"/>
    </location>
</feature>
<keyword evidence="4" id="KW-0547">Nucleotide-binding</keyword>
<keyword evidence="5" id="KW-1185">Reference proteome</keyword>
<evidence type="ECO:0000256" key="1">
    <source>
        <dbReference type="ARBA" id="ARBA00022527"/>
    </source>
</evidence>
<reference evidence="4 5" key="1">
    <citation type="submission" date="2020-04" db="EMBL/GenBank/DDBJ databases">
        <title>MicrobeNet Type strains.</title>
        <authorList>
            <person name="Nicholson A.C."/>
        </authorList>
    </citation>
    <scope>NUCLEOTIDE SEQUENCE [LARGE SCALE GENOMIC DNA]</scope>
    <source>
        <strain evidence="4 5">DSM 44956</strain>
    </source>
</reference>
<protein>
    <submittedName>
        <fullName evidence="4">ATP-binding protein</fullName>
    </submittedName>
</protein>
<dbReference type="RefSeq" id="WP_062967580.1">
    <property type="nucleotide sequence ID" value="NZ_JAAXOS010000001.1"/>
</dbReference>
<gene>
    <name evidence="4" type="ORF">HGB38_01520</name>
</gene>
<name>A0A7X6R163_9NOCA</name>
<comment type="caution">
    <text evidence="4">The sequence shown here is derived from an EMBL/GenBank/DDBJ whole genome shotgun (WGS) entry which is preliminary data.</text>
</comment>
<accession>A0A7X6R163</accession>
<dbReference type="SUPFAM" id="SSF55874">
    <property type="entry name" value="ATPase domain of HSP90 chaperone/DNA topoisomerase II/histidine kinase"/>
    <property type="match status" value="1"/>
</dbReference>
<evidence type="ECO:0000313" key="5">
    <source>
        <dbReference type="Proteomes" id="UP000540698"/>
    </source>
</evidence>